<evidence type="ECO:0000313" key="10">
    <source>
        <dbReference type="EMBL" id="CAH4032429.1"/>
    </source>
</evidence>
<feature type="region of interest" description="Disordered" evidence="8">
    <location>
        <begin position="1"/>
        <end position="35"/>
    </location>
</feature>
<evidence type="ECO:0000256" key="7">
    <source>
        <dbReference type="ARBA" id="ARBA00023180"/>
    </source>
</evidence>
<dbReference type="GO" id="GO:0005886">
    <property type="term" value="C:plasma membrane"/>
    <property type="evidence" value="ECO:0007669"/>
    <property type="project" value="UniProtKB-SubCell"/>
</dbReference>
<evidence type="ECO:0000313" key="11">
    <source>
        <dbReference type="Proteomes" id="UP001152562"/>
    </source>
</evidence>
<organism evidence="10 11">
    <name type="scientific">Pieris brassicae</name>
    <name type="common">White butterfly</name>
    <name type="synonym">Large white butterfly</name>
    <dbReference type="NCBI Taxonomy" id="7116"/>
    <lineage>
        <taxon>Eukaryota</taxon>
        <taxon>Metazoa</taxon>
        <taxon>Ecdysozoa</taxon>
        <taxon>Arthropoda</taxon>
        <taxon>Hexapoda</taxon>
        <taxon>Insecta</taxon>
        <taxon>Pterygota</taxon>
        <taxon>Neoptera</taxon>
        <taxon>Endopterygota</taxon>
        <taxon>Lepidoptera</taxon>
        <taxon>Glossata</taxon>
        <taxon>Ditrysia</taxon>
        <taxon>Papilionoidea</taxon>
        <taxon>Pieridae</taxon>
        <taxon>Pierinae</taxon>
        <taxon>Pieris</taxon>
    </lineage>
</organism>
<comment type="similarity">
    <text evidence="2">Belongs to the CD36 family.</text>
</comment>
<evidence type="ECO:0008006" key="12">
    <source>
        <dbReference type="Google" id="ProtNLM"/>
    </source>
</evidence>
<protein>
    <recommendedName>
        <fullName evidence="12">Scavenger receptor class B member 1</fullName>
    </recommendedName>
</protein>
<keyword evidence="5 9" id="KW-1133">Transmembrane helix</keyword>
<comment type="caution">
    <text evidence="10">The sequence shown here is derived from an EMBL/GenBank/DDBJ whole genome shotgun (WGS) entry which is preliminary data.</text>
</comment>
<proteinExistence type="inferred from homology"/>
<evidence type="ECO:0000256" key="3">
    <source>
        <dbReference type="ARBA" id="ARBA00022475"/>
    </source>
</evidence>
<dbReference type="PRINTS" id="PR01609">
    <property type="entry name" value="CD36FAMILY"/>
</dbReference>
<dbReference type="Proteomes" id="UP001152562">
    <property type="component" value="Unassembled WGS sequence"/>
</dbReference>
<feature type="compositionally biased region" description="Basic and acidic residues" evidence="8">
    <location>
        <begin position="1"/>
        <end position="10"/>
    </location>
</feature>
<gene>
    <name evidence="10" type="ORF">PIBRA_LOCUS8812</name>
</gene>
<dbReference type="Pfam" id="PF01130">
    <property type="entry name" value="CD36"/>
    <property type="match status" value="1"/>
</dbReference>
<feature type="compositionally biased region" description="Polar residues" evidence="8">
    <location>
        <begin position="17"/>
        <end position="35"/>
    </location>
</feature>
<dbReference type="PANTHER" id="PTHR11923">
    <property type="entry name" value="SCAVENGER RECEPTOR CLASS B TYPE-1 SR-B1"/>
    <property type="match status" value="1"/>
</dbReference>
<evidence type="ECO:0000256" key="6">
    <source>
        <dbReference type="ARBA" id="ARBA00023136"/>
    </source>
</evidence>
<keyword evidence="3" id="KW-1003">Cell membrane</keyword>
<evidence type="ECO:0000256" key="4">
    <source>
        <dbReference type="ARBA" id="ARBA00022692"/>
    </source>
</evidence>
<dbReference type="EMBL" id="CALOZG010000028">
    <property type="protein sequence ID" value="CAH4032429.1"/>
    <property type="molecule type" value="Genomic_DNA"/>
</dbReference>
<name>A0A9P0THF3_PIEBR</name>
<accession>A0A9P0THF3</accession>
<keyword evidence="4 9" id="KW-0812">Transmembrane</keyword>
<evidence type="ECO:0000256" key="8">
    <source>
        <dbReference type="SAM" id="MobiDB-lite"/>
    </source>
</evidence>
<keyword evidence="7" id="KW-0325">Glycoprotein</keyword>
<reference evidence="10" key="1">
    <citation type="submission" date="2022-05" db="EMBL/GenBank/DDBJ databases">
        <authorList>
            <person name="Okamura Y."/>
        </authorList>
    </citation>
    <scope>NUCLEOTIDE SEQUENCE</scope>
</reference>
<dbReference type="AlphaFoldDB" id="A0A9P0THF3"/>
<evidence type="ECO:0000256" key="5">
    <source>
        <dbReference type="ARBA" id="ARBA00022989"/>
    </source>
</evidence>
<dbReference type="GO" id="GO:0005737">
    <property type="term" value="C:cytoplasm"/>
    <property type="evidence" value="ECO:0007669"/>
    <property type="project" value="TreeGrafter"/>
</dbReference>
<dbReference type="PANTHER" id="PTHR11923:SF89">
    <property type="entry name" value="GH15894P"/>
    <property type="match status" value="1"/>
</dbReference>
<evidence type="ECO:0000256" key="1">
    <source>
        <dbReference type="ARBA" id="ARBA00004236"/>
    </source>
</evidence>
<keyword evidence="6 9" id="KW-0472">Membrane</keyword>
<keyword evidence="11" id="KW-1185">Reference proteome</keyword>
<evidence type="ECO:0000256" key="2">
    <source>
        <dbReference type="ARBA" id="ARBA00010532"/>
    </source>
</evidence>
<sequence>MNDKDSKMAEEVPTVNLDDTGSQDASTDVEGSNRDSLNSLLNKTKDSKNCLKDCTLGTQYSMICDDVTNETKKRSFCCNTTSQTVWGMILISLSISGFIFTPQDLMLWEKLNMRPGLPPFDWWSDPPDQVRMRMYVFNVTNHDRFLSGADDKINVEEIGPIVYLEKLLHYNISFNDNGTMTYTAKRFLIYLPEENSINLNSTIIVPNLAVLGIASRIHNENFLIRALFSMMIRTHSAELFAKKTIYQFMWDNQESVLETTKALAHHMVPTTNMGVLFSIYTDFTDDVTVKIGPQWGHHNFFKIDQFGQKLQLKGYDLDTCPETLIGSTEGVMYHQRLSKDDVLLYLRKSICRAMPLGFDQEVIIDNVPVYRYNLSEHAFDRINGTDCYDSKPSLPNGISDTSKCYDGLPMVASYPHFYTGHPRKDTYVTGLIPDKEKHNSYVLVEPLTGTPFRAVARMQCNIQVQDLSAFSDPNFHKFSNLIIPLSWIEYSQEGLPWYIKYFIYFLVVILPPVTTLLLTGTLILGFYFLLKQIYRKKCVRRKLVTKVFETETFLKVTN</sequence>
<dbReference type="GO" id="GO:0005044">
    <property type="term" value="F:scavenger receptor activity"/>
    <property type="evidence" value="ECO:0007669"/>
    <property type="project" value="TreeGrafter"/>
</dbReference>
<feature type="transmembrane region" description="Helical" evidence="9">
    <location>
        <begin position="501"/>
        <end position="530"/>
    </location>
</feature>
<dbReference type="InterPro" id="IPR002159">
    <property type="entry name" value="CD36_fam"/>
</dbReference>
<evidence type="ECO:0000256" key="9">
    <source>
        <dbReference type="SAM" id="Phobius"/>
    </source>
</evidence>
<comment type="subcellular location">
    <subcellularLocation>
        <location evidence="1">Cell membrane</location>
    </subcellularLocation>
</comment>